<keyword evidence="6 9" id="KW-0547">Nucleotide-binding</keyword>
<dbReference type="EMBL" id="CP007496">
    <property type="protein sequence ID" value="AJA06739.1"/>
    <property type="molecule type" value="Genomic_DNA"/>
</dbReference>
<proteinExistence type="inferred from homology"/>
<dbReference type="KEGG" id="sox:TM7x_00915"/>
<evidence type="ECO:0000313" key="12">
    <source>
        <dbReference type="EMBL" id="AJA06739.1"/>
    </source>
</evidence>
<evidence type="ECO:0000256" key="9">
    <source>
        <dbReference type="HAMAP-Rule" id="MF_00365"/>
    </source>
</evidence>
<comment type="similarity">
    <text evidence="2 9 10">Belongs to the RecF family.</text>
</comment>
<dbReference type="RefSeq" id="WP_039326991.1">
    <property type="nucleotide sequence ID" value="NZ_CP007496.1"/>
</dbReference>
<evidence type="ECO:0000313" key="13">
    <source>
        <dbReference type="Proteomes" id="UP000030902"/>
    </source>
</evidence>
<accession>A0A6S4GQU7</accession>
<dbReference type="InterPro" id="IPR018078">
    <property type="entry name" value="DNA-binding_RecF_CS"/>
</dbReference>
<dbReference type="GO" id="GO:0005524">
    <property type="term" value="F:ATP binding"/>
    <property type="evidence" value="ECO:0007669"/>
    <property type="project" value="UniProtKB-UniRule"/>
</dbReference>
<dbReference type="HAMAP" id="MF_00365">
    <property type="entry name" value="RecF"/>
    <property type="match status" value="1"/>
</dbReference>
<keyword evidence="9 10" id="KW-0234">DNA repair</keyword>
<dbReference type="InterPro" id="IPR027417">
    <property type="entry name" value="P-loop_NTPase"/>
</dbReference>
<feature type="binding site" evidence="9">
    <location>
        <begin position="29"/>
        <end position="36"/>
    </location>
    <ligand>
        <name>ATP</name>
        <dbReference type="ChEBI" id="CHEBI:30616"/>
    </ligand>
</feature>
<dbReference type="PROSITE" id="PS00618">
    <property type="entry name" value="RECF_2"/>
    <property type="match status" value="1"/>
</dbReference>
<evidence type="ECO:0000256" key="4">
    <source>
        <dbReference type="ARBA" id="ARBA00022490"/>
    </source>
</evidence>
<keyword evidence="5 9" id="KW-0235">DNA replication</keyword>
<name>A0A6S4GQU7_9BACT</name>
<keyword evidence="9 10" id="KW-0227">DNA damage</keyword>
<dbReference type="GO" id="GO:0005737">
    <property type="term" value="C:cytoplasm"/>
    <property type="evidence" value="ECO:0007669"/>
    <property type="project" value="UniProtKB-SubCell"/>
</dbReference>
<gene>
    <name evidence="9" type="primary">recF</name>
    <name evidence="12" type="ORF">TM7x_00915</name>
</gene>
<keyword evidence="13" id="KW-1185">Reference proteome</keyword>
<dbReference type="Gene3D" id="3.40.50.300">
    <property type="entry name" value="P-loop containing nucleotide triphosphate hydrolases"/>
    <property type="match status" value="1"/>
</dbReference>
<dbReference type="GO" id="GO:0000731">
    <property type="term" value="P:DNA synthesis involved in DNA repair"/>
    <property type="evidence" value="ECO:0007669"/>
    <property type="project" value="TreeGrafter"/>
</dbReference>
<evidence type="ECO:0000256" key="2">
    <source>
        <dbReference type="ARBA" id="ARBA00008016"/>
    </source>
</evidence>
<reference evidence="12 13" key="1">
    <citation type="journal article" date="2015" name="Proc. Natl. Acad. Sci. U.S.A.">
        <title>Cultivation of a human-associated TM7 phylotype reveals a reduced genome and epibiotic parasitic lifestyle.</title>
        <authorList>
            <person name="He X."/>
            <person name="McLean J.S."/>
            <person name="Edlund A."/>
            <person name="Yooseph S."/>
            <person name="Hall A.P."/>
            <person name="Liu S.Y."/>
            <person name="Dorrestein P.C."/>
            <person name="Esquenazi E."/>
            <person name="Hunter R.C."/>
            <person name="Cheng G."/>
            <person name="Nelson K.E."/>
            <person name="Lux R."/>
            <person name="Shi W."/>
        </authorList>
    </citation>
    <scope>NUCLEOTIDE SEQUENCE [LARGE SCALE GENOMIC DNA]</scope>
    <source>
        <strain evidence="12 13">TM7x</strain>
    </source>
</reference>
<dbReference type="PROSITE" id="PS00617">
    <property type="entry name" value="RECF_1"/>
    <property type="match status" value="1"/>
</dbReference>
<evidence type="ECO:0000256" key="7">
    <source>
        <dbReference type="ARBA" id="ARBA00022840"/>
    </source>
</evidence>
<evidence type="ECO:0000256" key="3">
    <source>
        <dbReference type="ARBA" id="ARBA00020170"/>
    </source>
</evidence>
<dbReference type="PANTHER" id="PTHR32182:SF0">
    <property type="entry name" value="DNA REPLICATION AND REPAIR PROTEIN RECF"/>
    <property type="match status" value="1"/>
</dbReference>
<dbReference type="InterPro" id="IPR003395">
    <property type="entry name" value="RecF/RecN/SMC_N"/>
</dbReference>
<evidence type="ECO:0000256" key="1">
    <source>
        <dbReference type="ARBA" id="ARBA00004496"/>
    </source>
</evidence>
<dbReference type="Proteomes" id="UP000030902">
    <property type="component" value="Chromosome"/>
</dbReference>
<dbReference type="Pfam" id="PF02463">
    <property type="entry name" value="SMC_N"/>
    <property type="match status" value="1"/>
</dbReference>
<dbReference type="GO" id="GO:0009432">
    <property type="term" value="P:SOS response"/>
    <property type="evidence" value="ECO:0007669"/>
    <property type="project" value="UniProtKB-UniRule"/>
</dbReference>
<keyword evidence="9 10" id="KW-0742">SOS response</keyword>
<keyword evidence="4 9" id="KW-0963">Cytoplasm</keyword>
<dbReference type="NCBIfam" id="TIGR00611">
    <property type="entry name" value="recf"/>
    <property type="match status" value="1"/>
</dbReference>
<dbReference type="AlphaFoldDB" id="A0A6S4GQU7"/>
<keyword evidence="7 9" id="KW-0067">ATP-binding</keyword>
<dbReference type="SUPFAM" id="SSF52540">
    <property type="entry name" value="P-loop containing nucleoside triphosphate hydrolases"/>
    <property type="match status" value="1"/>
</dbReference>
<dbReference type="PANTHER" id="PTHR32182">
    <property type="entry name" value="DNA REPLICATION AND REPAIR PROTEIN RECF"/>
    <property type="match status" value="1"/>
</dbReference>
<dbReference type="GO" id="GO:0006260">
    <property type="term" value="P:DNA replication"/>
    <property type="evidence" value="ECO:0007669"/>
    <property type="project" value="UniProtKB-UniRule"/>
</dbReference>
<evidence type="ECO:0000256" key="6">
    <source>
        <dbReference type="ARBA" id="ARBA00022741"/>
    </source>
</evidence>
<evidence type="ECO:0000259" key="11">
    <source>
        <dbReference type="Pfam" id="PF02463"/>
    </source>
</evidence>
<comment type="subcellular location">
    <subcellularLocation>
        <location evidence="1 9 10">Cytoplasm</location>
    </subcellularLocation>
</comment>
<evidence type="ECO:0000256" key="10">
    <source>
        <dbReference type="RuleBase" id="RU000578"/>
    </source>
</evidence>
<dbReference type="InterPro" id="IPR042174">
    <property type="entry name" value="RecF_2"/>
</dbReference>
<comment type="function">
    <text evidence="9 10">The RecF protein is involved in DNA metabolism; it is required for DNA replication and normal SOS inducibility. RecF binds preferentially to single-stranded, linear DNA. It also seems to bind ATP.</text>
</comment>
<evidence type="ECO:0000256" key="8">
    <source>
        <dbReference type="ARBA" id="ARBA00023125"/>
    </source>
</evidence>
<organism evidence="12 13">
    <name type="scientific">Candidatus Nanosynbacter lyticus</name>
    <dbReference type="NCBI Taxonomy" id="2093824"/>
    <lineage>
        <taxon>Bacteria</taxon>
        <taxon>Candidatus Saccharimonadota</taxon>
        <taxon>Candidatus Saccharimonadia</taxon>
        <taxon>Candidatus Nanosynbacterales</taxon>
        <taxon>Candidatus Nanosynbacteraceae</taxon>
        <taxon>Candidatus Nanosynbacter</taxon>
    </lineage>
</organism>
<dbReference type="Gene3D" id="1.20.1050.90">
    <property type="entry name" value="RecF/RecN/SMC, N-terminal domain"/>
    <property type="match status" value="1"/>
</dbReference>
<protein>
    <recommendedName>
        <fullName evidence="3 9">DNA replication and repair protein RecF</fullName>
    </recommendedName>
</protein>
<dbReference type="GO" id="GO:0006302">
    <property type="term" value="P:double-strand break repair"/>
    <property type="evidence" value="ECO:0007669"/>
    <property type="project" value="TreeGrafter"/>
</dbReference>
<feature type="domain" description="RecF/RecN/SMC N-terminal" evidence="11">
    <location>
        <begin position="1"/>
        <end position="340"/>
    </location>
</feature>
<keyword evidence="8 9" id="KW-0238">DNA-binding</keyword>
<dbReference type="InterPro" id="IPR001238">
    <property type="entry name" value="DNA-binding_RecF"/>
</dbReference>
<dbReference type="GO" id="GO:0003697">
    <property type="term" value="F:single-stranded DNA binding"/>
    <property type="evidence" value="ECO:0007669"/>
    <property type="project" value="UniProtKB-UniRule"/>
</dbReference>
<sequence>MISKIKLYNFRSYSLHEATFSDSGTVIVGPNGTGKTNLLEAVYVALRGSSFRGSLSDCMTFNAPQTVIHLEGDFGARRIKLNTASGKISKEFIINDNKSKALTRKSRLPVVLFEPSELRLISSSPSRRRDFLDGLIARLDSKYDTDLRAFNRTLLQRNELLKSHQEDSQIWRDNLFAWDIKFVQYATNIAQKRAKFLQANEPRIKNLYESLAGKNTQLSIEYSTTAPLKNYDQSLLNHLEKAREYEIATGFTSVGPHREDFTIFLHDQPAIKVASRGEMRTIMLAFKLLELELQTEISQSRPLILLDDVFSELDATREKLLQETIQHHQFIVTTTDSRHQKDGCLIISTQ</sequence>
<evidence type="ECO:0000256" key="5">
    <source>
        <dbReference type="ARBA" id="ARBA00022705"/>
    </source>
</evidence>